<organism evidence="1 2">
    <name type="scientific">Hyalomma asiaticum</name>
    <name type="common">Tick</name>
    <dbReference type="NCBI Taxonomy" id="266040"/>
    <lineage>
        <taxon>Eukaryota</taxon>
        <taxon>Metazoa</taxon>
        <taxon>Ecdysozoa</taxon>
        <taxon>Arthropoda</taxon>
        <taxon>Chelicerata</taxon>
        <taxon>Arachnida</taxon>
        <taxon>Acari</taxon>
        <taxon>Parasitiformes</taxon>
        <taxon>Ixodida</taxon>
        <taxon>Ixodoidea</taxon>
        <taxon>Ixodidae</taxon>
        <taxon>Hyalomminae</taxon>
        <taxon>Hyalomma</taxon>
    </lineage>
</organism>
<accession>A0ACB7S278</accession>
<protein>
    <submittedName>
        <fullName evidence="1">Uncharacterized protein</fullName>
    </submittedName>
</protein>
<gene>
    <name evidence="1" type="ORF">HPB50_007762</name>
</gene>
<keyword evidence="2" id="KW-1185">Reference proteome</keyword>
<dbReference type="Proteomes" id="UP000821845">
    <property type="component" value="Chromosome 6"/>
</dbReference>
<comment type="caution">
    <text evidence="1">The sequence shown here is derived from an EMBL/GenBank/DDBJ whole genome shotgun (WGS) entry which is preliminary data.</text>
</comment>
<evidence type="ECO:0000313" key="2">
    <source>
        <dbReference type="Proteomes" id="UP000821845"/>
    </source>
</evidence>
<evidence type="ECO:0000313" key="1">
    <source>
        <dbReference type="EMBL" id="KAH6927753.1"/>
    </source>
</evidence>
<name>A0ACB7S278_HYAAI</name>
<dbReference type="EMBL" id="CM023486">
    <property type="protein sequence ID" value="KAH6927753.1"/>
    <property type="molecule type" value="Genomic_DNA"/>
</dbReference>
<sequence length="143" mass="15825">MVHASSTPVPLVSHLRVLGLILQSNHRNTHTIDQLSLSVQQTAGMLARVRARREESSVETFDGAEEKEPKRERGQRCKPRCREAPGCKADSRDLGEAREEDMKPLQQNRMRAAVEATNITAKAAENEHDATLQKSEAKTDAAA</sequence>
<reference evidence="1" key="1">
    <citation type="submission" date="2020-05" db="EMBL/GenBank/DDBJ databases">
        <title>Large-scale comparative analyses of tick genomes elucidate their genetic diversity and vector capacities.</title>
        <authorList>
            <person name="Jia N."/>
            <person name="Wang J."/>
            <person name="Shi W."/>
            <person name="Du L."/>
            <person name="Sun Y."/>
            <person name="Zhan W."/>
            <person name="Jiang J."/>
            <person name="Wang Q."/>
            <person name="Zhang B."/>
            <person name="Ji P."/>
            <person name="Sakyi L.B."/>
            <person name="Cui X."/>
            <person name="Yuan T."/>
            <person name="Jiang B."/>
            <person name="Yang W."/>
            <person name="Lam T.T.-Y."/>
            <person name="Chang Q."/>
            <person name="Ding S."/>
            <person name="Wang X."/>
            <person name="Zhu J."/>
            <person name="Ruan X."/>
            <person name="Zhao L."/>
            <person name="Wei J."/>
            <person name="Que T."/>
            <person name="Du C."/>
            <person name="Cheng J."/>
            <person name="Dai P."/>
            <person name="Han X."/>
            <person name="Huang E."/>
            <person name="Gao Y."/>
            <person name="Liu J."/>
            <person name="Shao H."/>
            <person name="Ye R."/>
            <person name="Li L."/>
            <person name="Wei W."/>
            <person name="Wang X."/>
            <person name="Wang C."/>
            <person name="Yang T."/>
            <person name="Huo Q."/>
            <person name="Li W."/>
            <person name="Guo W."/>
            <person name="Chen H."/>
            <person name="Zhou L."/>
            <person name="Ni X."/>
            <person name="Tian J."/>
            <person name="Zhou Y."/>
            <person name="Sheng Y."/>
            <person name="Liu T."/>
            <person name="Pan Y."/>
            <person name="Xia L."/>
            <person name="Li J."/>
            <person name="Zhao F."/>
            <person name="Cao W."/>
        </authorList>
    </citation>
    <scope>NUCLEOTIDE SEQUENCE</scope>
    <source>
        <strain evidence="1">Hyas-2018</strain>
    </source>
</reference>
<proteinExistence type="predicted"/>